<dbReference type="SUPFAM" id="SSF48208">
    <property type="entry name" value="Six-hairpin glycosidases"/>
    <property type="match status" value="1"/>
</dbReference>
<evidence type="ECO:0000259" key="3">
    <source>
        <dbReference type="Pfam" id="PF21307"/>
    </source>
</evidence>
<keyword evidence="6" id="KW-1185">Reference proteome</keyword>
<feature type="domain" description="Glycosyl hydrolase family 95 catalytic" evidence="4">
    <location>
        <begin position="280"/>
        <end position="683"/>
    </location>
</feature>
<evidence type="ECO:0000259" key="4">
    <source>
        <dbReference type="Pfam" id="PF22124"/>
    </source>
</evidence>
<dbReference type="InterPro" id="IPR027414">
    <property type="entry name" value="GH95_N_dom"/>
</dbReference>
<dbReference type="GO" id="GO:0004560">
    <property type="term" value="F:alpha-L-fucosidase activity"/>
    <property type="evidence" value="ECO:0007669"/>
    <property type="project" value="InterPro"/>
</dbReference>
<protein>
    <recommendedName>
        <fullName evidence="7">Glycosyl hydrolase family 95 N-terminal domain-containing protein</fullName>
    </recommendedName>
</protein>
<evidence type="ECO:0000313" key="6">
    <source>
        <dbReference type="Proteomes" id="UP000315010"/>
    </source>
</evidence>
<dbReference type="Proteomes" id="UP000315010">
    <property type="component" value="Unassembled WGS sequence"/>
</dbReference>
<dbReference type="GO" id="GO:0005975">
    <property type="term" value="P:carbohydrate metabolic process"/>
    <property type="evidence" value="ECO:0007669"/>
    <property type="project" value="InterPro"/>
</dbReference>
<accession>A0A5C5YPG0</accession>
<dbReference type="InterPro" id="IPR054363">
    <property type="entry name" value="GH95_cat"/>
</dbReference>
<feature type="domain" description="Glycosyl hydrolase family 95 N-terminal" evidence="2">
    <location>
        <begin position="39"/>
        <end position="91"/>
    </location>
</feature>
<feature type="domain" description="Alpha fucosidase A-like C-terminal" evidence="3">
    <location>
        <begin position="685"/>
        <end position="752"/>
    </location>
</feature>
<evidence type="ECO:0000313" key="5">
    <source>
        <dbReference type="EMBL" id="TWT76785.1"/>
    </source>
</evidence>
<dbReference type="Pfam" id="PF22124">
    <property type="entry name" value="Glyco_hydro_95_cat"/>
    <property type="match status" value="1"/>
</dbReference>
<comment type="caution">
    <text evidence="5">The sequence shown here is derived from an EMBL/GenBank/DDBJ whole genome shotgun (WGS) entry which is preliminary data.</text>
</comment>
<dbReference type="PIRSF" id="PIRSF007663">
    <property type="entry name" value="UCP007663"/>
    <property type="match status" value="1"/>
</dbReference>
<dbReference type="Pfam" id="PF14498">
    <property type="entry name" value="Glyco_hyd_65N_2"/>
    <property type="match status" value="2"/>
</dbReference>
<dbReference type="Pfam" id="PF21307">
    <property type="entry name" value="Glyco_hydro_95_C"/>
    <property type="match status" value="1"/>
</dbReference>
<gene>
    <name evidence="5" type="ORF">CA13_72840</name>
</gene>
<dbReference type="Gene3D" id="1.50.10.10">
    <property type="match status" value="1"/>
</dbReference>
<organism evidence="5 6">
    <name type="scientific">Novipirellula herctigrandis</name>
    <dbReference type="NCBI Taxonomy" id="2527986"/>
    <lineage>
        <taxon>Bacteria</taxon>
        <taxon>Pseudomonadati</taxon>
        <taxon>Planctomycetota</taxon>
        <taxon>Planctomycetia</taxon>
        <taxon>Pirellulales</taxon>
        <taxon>Pirellulaceae</taxon>
        <taxon>Novipirellula</taxon>
    </lineage>
</organism>
<feature type="region of interest" description="Disordered" evidence="1">
    <location>
        <begin position="754"/>
        <end position="775"/>
    </location>
</feature>
<evidence type="ECO:0008006" key="7">
    <source>
        <dbReference type="Google" id="ProtNLM"/>
    </source>
</evidence>
<dbReference type="PANTHER" id="PTHR31084">
    <property type="entry name" value="ALPHA-L-FUCOSIDASE 2"/>
    <property type="match status" value="1"/>
</dbReference>
<dbReference type="InterPro" id="IPR012341">
    <property type="entry name" value="6hp_glycosidase-like_sf"/>
</dbReference>
<name>A0A5C5YPG0_9BACT</name>
<dbReference type="EMBL" id="SJPJ01000002">
    <property type="protein sequence ID" value="TWT76785.1"/>
    <property type="molecule type" value="Genomic_DNA"/>
</dbReference>
<evidence type="ECO:0000256" key="1">
    <source>
        <dbReference type="SAM" id="MobiDB-lite"/>
    </source>
</evidence>
<dbReference type="AlphaFoldDB" id="A0A5C5YPG0"/>
<proteinExistence type="predicted"/>
<dbReference type="InterPro" id="IPR008928">
    <property type="entry name" value="6-hairpin_glycosidase_sf"/>
</dbReference>
<sequence>MNRSTSLRRVPVWIGVVALIAVAVGAEMSRGNDIRTNTLWYERPANRWMTEALPIGNGPMGAMLFGGTDIERIQFNEISLWSGRRMATEPYVENDDMGGHQAFGDIFIHLGHAPDKVSHYRRELNIDRAVHRVTYEYEGVRYQQTAFASHPAGVIVIELTANKPAAYSGRVWLTDMHEAQISTSSDNHRLRSEGKIGNGFEYEAQLHVLHHGGKLKRAVPENPLRIPVSPFGVSFEKCDSVSLILSAGTNFKQDHTTEWLGEHPHAAVTKRVDTAVKRGVESLLDEHVADFQALFGRVSLDLGRPSPELLAKSTRERLTDYTQNNVADPHLEALFCQFGRYLLISCSRPGSLPANLQGVWNHSNRPAWAGDYHSNINVEMNYWPAEAANLAECHVPFIDYVDSLREVYAKKTQKHYGEVRGWTLQTMNNACGVQSWKWNPPGSAWYAQHLWEHYAFGRDIDYLRETAYPILKEICHFWEDHLKRRPDGTLVTPDGWSPEQYKYEPEEGVTYDQELVYDLFTNTIEAADALGEDEEFRDHIAAMREDLLKPAIGSWGQLKEWEIERDDPEDKHRHVSHLFALYPGRQISMAQTPELAEACRVSLNARGDESTGWSRAWKINFWARLGDGDRAHRLLRSLLNLVTGTKTIYGDSGGGVYSNLLCSHPPFQIDGNLGATAGYCEMLLQSHAGQIQLLPALPAAWPTGSVKGLCARGGFEVEMTWKDSRLTSAVIHSKSGQPCRVTYKDKTWESDTKADASYHLDQNLNRQGDGNVTPE</sequence>
<feature type="compositionally biased region" description="Polar residues" evidence="1">
    <location>
        <begin position="760"/>
        <end position="775"/>
    </location>
</feature>
<reference evidence="5 6" key="1">
    <citation type="submission" date="2019-02" db="EMBL/GenBank/DDBJ databases">
        <title>Deep-cultivation of Planctomycetes and their phenomic and genomic characterization uncovers novel biology.</title>
        <authorList>
            <person name="Wiegand S."/>
            <person name="Jogler M."/>
            <person name="Boedeker C."/>
            <person name="Pinto D."/>
            <person name="Vollmers J."/>
            <person name="Rivas-Marin E."/>
            <person name="Kohn T."/>
            <person name="Peeters S.H."/>
            <person name="Heuer A."/>
            <person name="Rast P."/>
            <person name="Oberbeckmann S."/>
            <person name="Bunk B."/>
            <person name="Jeske O."/>
            <person name="Meyerdierks A."/>
            <person name="Storesund J.E."/>
            <person name="Kallscheuer N."/>
            <person name="Luecker S."/>
            <person name="Lage O.M."/>
            <person name="Pohl T."/>
            <person name="Merkel B.J."/>
            <person name="Hornburger P."/>
            <person name="Mueller R.-W."/>
            <person name="Bruemmer F."/>
            <person name="Labrenz M."/>
            <person name="Spormann A.M."/>
            <person name="Op Den Camp H."/>
            <person name="Overmann J."/>
            <person name="Amann R."/>
            <person name="Jetten M.S.M."/>
            <person name="Mascher T."/>
            <person name="Medema M.H."/>
            <person name="Devos D.P."/>
            <person name="Kaster A.-K."/>
            <person name="Ovreas L."/>
            <person name="Rohde M."/>
            <person name="Galperin M.Y."/>
            <person name="Jogler C."/>
        </authorList>
    </citation>
    <scope>NUCLEOTIDE SEQUENCE [LARGE SCALE GENOMIC DNA]</scope>
    <source>
        <strain evidence="5 6">CA13</strain>
    </source>
</reference>
<evidence type="ECO:0000259" key="2">
    <source>
        <dbReference type="Pfam" id="PF14498"/>
    </source>
</evidence>
<dbReference type="InterPro" id="IPR016518">
    <property type="entry name" value="Alpha-L-fucosidase"/>
</dbReference>
<dbReference type="PANTHER" id="PTHR31084:SF19">
    <property type="entry name" value="GLYCOSYL HYDROLASE FAMILY 95 N-TERMINAL DOMAIN-CONTAINING PROTEIN"/>
    <property type="match status" value="1"/>
</dbReference>
<dbReference type="OrthoDB" id="9802600at2"/>
<feature type="domain" description="Glycosyl hydrolase family 95 N-terminal" evidence="2">
    <location>
        <begin position="100"/>
        <end position="253"/>
    </location>
</feature>
<dbReference type="InterPro" id="IPR049053">
    <property type="entry name" value="AFCA-like_C"/>
</dbReference>